<feature type="transmembrane region" description="Helical" evidence="7">
    <location>
        <begin position="86"/>
        <end position="107"/>
    </location>
</feature>
<keyword evidence="3" id="KW-1003">Cell membrane</keyword>
<sequence>MSRRKLRTRADGERVTFRTFAEPGLFLLPFLIGLLVFTVYPFINVILLSFRQDYSLMTGEFSGIGLGNYAEIFHDANFLNGLRNTALYVLFVVPIVTVLSLFLASLLNSCTKLQGLFQTCYFLPMVTSVTAVGLVWKWMFNYDYGLINYALSLFGVSPVNWLNDPHYNLAALIIYGIWSMLPFTIILLLSGFQNINPQYYTAARIDGASSGRIFRRITVPLLAPTLGLTMIVNVISASKVFSELFPLFNGNPGSAYSLYTVVYYLFDMFYKQWQLGPAAASAVVLFVIVLIFTMLQLFIQRKWKNY</sequence>
<keyword evidence="4 7" id="KW-0812">Transmembrane</keyword>
<evidence type="ECO:0000256" key="4">
    <source>
        <dbReference type="ARBA" id="ARBA00022692"/>
    </source>
</evidence>
<dbReference type="Gene3D" id="1.10.3720.10">
    <property type="entry name" value="MetI-like"/>
    <property type="match status" value="1"/>
</dbReference>
<dbReference type="RefSeq" id="WP_349135224.1">
    <property type="nucleotide sequence ID" value="NZ_JBBMFF010000166.1"/>
</dbReference>
<protein>
    <submittedName>
        <fullName evidence="9">Sugar ABC transporter permease</fullName>
    </submittedName>
</protein>
<dbReference type="PANTHER" id="PTHR30193">
    <property type="entry name" value="ABC TRANSPORTER PERMEASE PROTEIN"/>
    <property type="match status" value="1"/>
</dbReference>
<dbReference type="InterPro" id="IPR000515">
    <property type="entry name" value="MetI-like"/>
</dbReference>
<evidence type="ECO:0000256" key="7">
    <source>
        <dbReference type="RuleBase" id="RU363032"/>
    </source>
</evidence>
<reference evidence="9 10" key="1">
    <citation type="submission" date="2024-03" db="EMBL/GenBank/DDBJ databases">
        <title>Human intestinal bacterial collection.</title>
        <authorList>
            <person name="Pauvert C."/>
            <person name="Hitch T.C.A."/>
            <person name="Clavel T."/>
        </authorList>
    </citation>
    <scope>NUCLEOTIDE SEQUENCE [LARGE SCALE GENOMIC DNA]</scope>
    <source>
        <strain evidence="9 10">CLA-AA-H192</strain>
    </source>
</reference>
<comment type="similarity">
    <text evidence="7">Belongs to the binding-protein-dependent transport system permease family.</text>
</comment>
<evidence type="ECO:0000256" key="2">
    <source>
        <dbReference type="ARBA" id="ARBA00022448"/>
    </source>
</evidence>
<dbReference type="Pfam" id="PF00528">
    <property type="entry name" value="BPD_transp_1"/>
    <property type="match status" value="1"/>
</dbReference>
<name>A0ABV1G551_9FIRM</name>
<feature type="transmembrane region" description="Helical" evidence="7">
    <location>
        <begin position="169"/>
        <end position="193"/>
    </location>
</feature>
<keyword evidence="10" id="KW-1185">Reference proteome</keyword>
<evidence type="ECO:0000313" key="10">
    <source>
        <dbReference type="Proteomes" id="UP001491552"/>
    </source>
</evidence>
<evidence type="ECO:0000256" key="6">
    <source>
        <dbReference type="ARBA" id="ARBA00023136"/>
    </source>
</evidence>
<dbReference type="SUPFAM" id="SSF161098">
    <property type="entry name" value="MetI-like"/>
    <property type="match status" value="1"/>
</dbReference>
<comment type="caution">
    <text evidence="9">The sequence shown here is derived from an EMBL/GenBank/DDBJ whole genome shotgun (WGS) entry which is preliminary data.</text>
</comment>
<dbReference type="EMBL" id="JBBMFF010000166">
    <property type="protein sequence ID" value="MEQ2510547.1"/>
    <property type="molecule type" value="Genomic_DNA"/>
</dbReference>
<dbReference type="CDD" id="cd06261">
    <property type="entry name" value="TM_PBP2"/>
    <property type="match status" value="1"/>
</dbReference>
<evidence type="ECO:0000259" key="8">
    <source>
        <dbReference type="PROSITE" id="PS50928"/>
    </source>
</evidence>
<feature type="transmembrane region" description="Helical" evidence="7">
    <location>
        <begin position="119"/>
        <end position="140"/>
    </location>
</feature>
<feature type="domain" description="ABC transmembrane type-1" evidence="8">
    <location>
        <begin position="82"/>
        <end position="296"/>
    </location>
</feature>
<evidence type="ECO:0000256" key="1">
    <source>
        <dbReference type="ARBA" id="ARBA00004651"/>
    </source>
</evidence>
<dbReference type="InterPro" id="IPR035906">
    <property type="entry name" value="MetI-like_sf"/>
</dbReference>
<keyword evidence="5 7" id="KW-1133">Transmembrane helix</keyword>
<dbReference type="Proteomes" id="UP001491552">
    <property type="component" value="Unassembled WGS sequence"/>
</dbReference>
<accession>A0ABV1G551</accession>
<evidence type="ECO:0000256" key="5">
    <source>
        <dbReference type="ARBA" id="ARBA00022989"/>
    </source>
</evidence>
<evidence type="ECO:0000256" key="3">
    <source>
        <dbReference type="ARBA" id="ARBA00022475"/>
    </source>
</evidence>
<organism evidence="9 10">
    <name type="scientific">Faecousia intestinalis</name>
    <dbReference type="NCBI Taxonomy" id="3133167"/>
    <lineage>
        <taxon>Bacteria</taxon>
        <taxon>Bacillati</taxon>
        <taxon>Bacillota</taxon>
        <taxon>Clostridia</taxon>
        <taxon>Eubacteriales</taxon>
        <taxon>Oscillospiraceae</taxon>
        <taxon>Faecousia</taxon>
    </lineage>
</organism>
<dbReference type="PROSITE" id="PS50928">
    <property type="entry name" value="ABC_TM1"/>
    <property type="match status" value="1"/>
</dbReference>
<feature type="transmembrane region" description="Helical" evidence="7">
    <location>
        <begin position="213"/>
        <end position="235"/>
    </location>
</feature>
<feature type="transmembrane region" description="Helical" evidence="7">
    <location>
        <begin position="278"/>
        <end position="299"/>
    </location>
</feature>
<gene>
    <name evidence="9" type="ORF">WMO66_04665</name>
</gene>
<feature type="transmembrane region" description="Helical" evidence="7">
    <location>
        <begin position="24"/>
        <end position="50"/>
    </location>
</feature>
<comment type="subcellular location">
    <subcellularLocation>
        <location evidence="1 7">Cell membrane</location>
        <topology evidence="1 7">Multi-pass membrane protein</topology>
    </subcellularLocation>
</comment>
<dbReference type="PANTHER" id="PTHR30193:SF37">
    <property type="entry name" value="INNER MEMBRANE ABC TRANSPORTER PERMEASE PROTEIN YCJO"/>
    <property type="match status" value="1"/>
</dbReference>
<keyword evidence="6 7" id="KW-0472">Membrane</keyword>
<evidence type="ECO:0000313" key="9">
    <source>
        <dbReference type="EMBL" id="MEQ2510547.1"/>
    </source>
</evidence>
<keyword evidence="2 7" id="KW-0813">Transport</keyword>
<proteinExistence type="inferred from homology"/>
<dbReference type="InterPro" id="IPR051393">
    <property type="entry name" value="ABC_transporter_permease"/>
</dbReference>